<protein>
    <submittedName>
        <fullName evidence="1">Uncharacterized protein</fullName>
    </submittedName>
</protein>
<name>A0A1Q8XFM9_9ACTO</name>
<gene>
    <name evidence="1" type="ORF">BKH15_02475</name>
</gene>
<accession>A0A1Q8XFM9</accession>
<organism evidence="1 2">
    <name type="scientific">Actinomyces oris</name>
    <dbReference type="NCBI Taxonomy" id="544580"/>
    <lineage>
        <taxon>Bacteria</taxon>
        <taxon>Bacillati</taxon>
        <taxon>Actinomycetota</taxon>
        <taxon>Actinomycetes</taxon>
        <taxon>Actinomycetales</taxon>
        <taxon>Actinomycetaceae</taxon>
        <taxon>Actinomyces</taxon>
    </lineage>
</organism>
<sequence>MKFRTSHCFTCASHRSTALMVTLPLLLVPPLSGCHANRAISQPSTASPVSSTSITSTENEFCKEGARYRDDSSWTFPSYLPAANGDICITQRLASNDKKTTLVARYEDSSKEPRWAINLTPQAADYGYTESGPDADSAQQQAHDLLASHTAGYATVSPNGKYISLVLRPPETTTEYHPHSQETPFKPADQRTTVVVLDAVSGKLVRTAGVSGLVLGQALTSDSLAVETADAYYPAGAGKGRISVFSLTDTTSSPTSFNTSLWLAGSGKSTLLLSSQPVHLHDSTTTSTVTQVDLHGKHLASFTNSSEILLGGWIRRCTYLPDEDRIRWEIVDTNSGTVYDETTEIASMHRVPTGPGLVMSEVVINDKGYREAGAPHFWLSAADDGHRHTENLEQFKDNKDE</sequence>
<dbReference type="InterPro" id="IPR011044">
    <property type="entry name" value="Quino_amine_DH_bsu"/>
</dbReference>
<dbReference type="SUPFAM" id="SSF50969">
    <property type="entry name" value="YVTN repeat-like/Quinoprotein amine dehydrogenase"/>
    <property type="match status" value="1"/>
</dbReference>
<reference evidence="1 2" key="1">
    <citation type="submission" date="2016-12" db="EMBL/GenBank/DDBJ databases">
        <title>Genomic comparison of strains in the 'Actinomyces naeslundii' group.</title>
        <authorList>
            <person name="Mughal S.R."/>
            <person name="Do T."/>
            <person name="Gilbert S.C."/>
            <person name="Witherden E.A."/>
            <person name="Didelot X."/>
            <person name="Beighton D."/>
        </authorList>
    </citation>
    <scope>NUCLEOTIDE SEQUENCE [LARGE SCALE GENOMIC DNA]</scope>
    <source>
        <strain evidence="1 2">G53E</strain>
    </source>
</reference>
<evidence type="ECO:0000313" key="1">
    <source>
        <dbReference type="EMBL" id="OLO79128.1"/>
    </source>
</evidence>
<dbReference type="Proteomes" id="UP000186769">
    <property type="component" value="Unassembled WGS sequence"/>
</dbReference>
<dbReference type="EMBL" id="MSKW01000005">
    <property type="protein sequence ID" value="OLO79128.1"/>
    <property type="molecule type" value="Genomic_DNA"/>
</dbReference>
<comment type="caution">
    <text evidence="1">The sequence shown here is derived from an EMBL/GenBank/DDBJ whole genome shotgun (WGS) entry which is preliminary data.</text>
</comment>
<proteinExistence type="predicted"/>
<dbReference type="AlphaFoldDB" id="A0A1Q8XFM9"/>
<evidence type="ECO:0000313" key="2">
    <source>
        <dbReference type="Proteomes" id="UP000186769"/>
    </source>
</evidence>